<evidence type="ECO:0000313" key="3">
    <source>
        <dbReference type="Proteomes" id="UP001549251"/>
    </source>
</evidence>
<evidence type="ECO:0000313" key="2">
    <source>
        <dbReference type="EMBL" id="MET4571050.1"/>
    </source>
</evidence>
<keyword evidence="3" id="KW-1185">Reference proteome</keyword>
<accession>A0ABV2Q163</accession>
<dbReference type="InterPro" id="IPR012908">
    <property type="entry name" value="PGAP1-ab_dom-like"/>
</dbReference>
<dbReference type="Proteomes" id="UP001549251">
    <property type="component" value="Unassembled WGS sequence"/>
</dbReference>
<name>A0ABV2Q163_9GAMM</name>
<dbReference type="RefSeq" id="WP_354552999.1">
    <property type="nucleotide sequence ID" value="NZ_JBEPSD010000004.1"/>
</dbReference>
<sequence length="499" mass="55288">MDPLTAPYFPIIYVRGYAMTANEIADTVATPYMGFNLGSTKLRQAWDGTVRRHVFESPLVRLMKDYGYRDVYADGSEISGELPARSVVIYRYYETADTDLGDGKVLSIVEAATGLRDLIRQLRDQVCGTDAARKKAFRVYLVAHSMGGLVCRSFLQNDKISTGADRAMVDKVFTYATPHNGIEMVGFNVPAVLGLWDMNNFNRKNMAGYLGLKGTPERVDTLDGKFDPQRFFCFVGTNHRDYEAALGISRKLAGEMSDGLVKIENATVSEAPRAFAYRSHSGVYGVVNSEEGYQNLVRFLFGDMRVDGVLEVDVLPLPASVQKAKDDGKQVRASYYFEATVAPRGTNSYRLTERRRDTFSAILRGFDELLRPDNAGLAAPRSPVLFSAFLDTSKITSGNTVVFSVELTVSTTGYTIDNKLWLDKHVEGEYLFRDTVVVRATRSGDGWNVRYVLADEQSSEGLGTLAESRPEGYLIPLSSQKGFKGRLRLTVQRPVPAGG</sequence>
<protein>
    <recommendedName>
        <fullName evidence="1">GPI inositol-deacylase PGAP1-like alpha/beta domain-containing protein</fullName>
    </recommendedName>
</protein>
<reference evidence="2 3" key="1">
    <citation type="submission" date="2024-06" db="EMBL/GenBank/DDBJ databases">
        <title>Sorghum-associated microbial communities from plants grown in Nebraska, USA.</title>
        <authorList>
            <person name="Schachtman D."/>
        </authorList>
    </citation>
    <scope>NUCLEOTIDE SEQUENCE [LARGE SCALE GENOMIC DNA]</scope>
    <source>
        <strain evidence="2 3">1757</strain>
    </source>
</reference>
<gene>
    <name evidence="2" type="ORF">ABIE04_003432</name>
</gene>
<comment type="caution">
    <text evidence="2">The sequence shown here is derived from an EMBL/GenBank/DDBJ whole genome shotgun (WGS) entry which is preliminary data.</text>
</comment>
<dbReference type="InterPro" id="IPR029058">
    <property type="entry name" value="AB_hydrolase_fold"/>
</dbReference>
<dbReference type="Gene3D" id="3.40.50.1820">
    <property type="entry name" value="alpha/beta hydrolase"/>
    <property type="match status" value="1"/>
</dbReference>
<dbReference type="EMBL" id="JBEPSD010000004">
    <property type="protein sequence ID" value="MET4571050.1"/>
    <property type="molecule type" value="Genomic_DNA"/>
</dbReference>
<proteinExistence type="predicted"/>
<dbReference type="Pfam" id="PF07819">
    <property type="entry name" value="PGAP1"/>
    <property type="match status" value="1"/>
</dbReference>
<feature type="domain" description="GPI inositol-deacylase PGAP1-like alpha/beta" evidence="1">
    <location>
        <begin position="112"/>
        <end position="181"/>
    </location>
</feature>
<organism evidence="2 3">
    <name type="scientific">Rhodanobacter soli</name>
    <dbReference type="NCBI Taxonomy" id="590609"/>
    <lineage>
        <taxon>Bacteria</taxon>
        <taxon>Pseudomonadati</taxon>
        <taxon>Pseudomonadota</taxon>
        <taxon>Gammaproteobacteria</taxon>
        <taxon>Lysobacterales</taxon>
        <taxon>Rhodanobacteraceae</taxon>
        <taxon>Rhodanobacter</taxon>
    </lineage>
</organism>
<evidence type="ECO:0000259" key="1">
    <source>
        <dbReference type="Pfam" id="PF07819"/>
    </source>
</evidence>
<dbReference type="SUPFAM" id="SSF53474">
    <property type="entry name" value="alpha/beta-Hydrolases"/>
    <property type="match status" value="1"/>
</dbReference>